<dbReference type="Proteomes" id="UP001220961">
    <property type="component" value="Chromosome 7"/>
</dbReference>
<dbReference type="EMBL" id="CP119914">
    <property type="protein sequence ID" value="WFD20948.1"/>
    <property type="molecule type" value="Genomic_DNA"/>
</dbReference>
<evidence type="ECO:0000313" key="7">
    <source>
        <dbReference type="Proteomes" id="UP001220961"/>
    </source>
</evidence>
<dbReference type="PANTHER" id="PTHR14577">
    <property type="entry name" value="NUCLEOLAR PROTEIN 12"/>
    <property type="match status" value="1"/>
</dbReference>
<gene>
    <name evidence="6" type="ORF">MCAP1_003203</name>
</gene>
<feature type="compositionally biased region" description="Basic and acidic residues" evidence="5">
    <location>
        <begin position="225"/>
        <end position="252"/>
    </location>
</feature>
<protein>
    <recommendedName>
        <fullName evidence="8">Nucleolar protein 12</fullName>
    </recommendedName>
</protein>
<dbReference type="PANTHER" id="PTHR14577:SF0">
    <property type="entry name" value="NUCLEOLAR PROTEIN 12"/>
    <property type="match status" value="1"/>
</dbReference>
<sequence length="268" mass="30284">MSAVPPLQALTESAQKGSKKSSAPRATKGAKVTRVRRGKRETLSFDEDARRDFLTGFSKRKQQRKQAAHDFVQKKIREEIRSSRQAAAEARRRQAEENLRAERRAFGLDDEEEEEEMPTYEETDFETDERRAHVTVQELNLDDLGAPPVTVESLPPSSRRAAKKQDAPPPQAKASRAQAKGVPSGSLTAILEPEVAQAAQGETMFDVPDEPESSGKPKKQYYLSKAEREKERRKQREWNHTQAEKRRAEKGKVASAAKKKRATIRRHS</sequence>
<reference evidence="6" key="1">
    <citation type="submission" date="2023-03" db="EMBL/GenBank/DDBJ databases">
        <title>Mating type loci evolution in Malassezia.</title>
        <authorList>
            <person name="Coelho M.A."/>
        </authorList>
    </citation>
    <scope>NUCLEOTIDE SEQUENCE</scope>
    <source>
        <strain evidence="6">CBS 10434</strain>
    </source>
</reference>
<evidence type="ECO:0000256" key="1">
    <source>
        <dbReference type="ARBA" id="ARBA00004604"/>
    </source>
</evidence>
<keyword evidence="7" id="KW-1185">Reference proteome</keyword>
<dbReference type="GO" id="GO:0019843">
    <property type="term" value="F:rRNA binding"/>
    <property type="evidence" value="ECO:0007669"/>
    <property type="project" value="TreeGrafter"/>
</dbReference>
<evidence type="ECO:0000256" key="2">
    <source>
        <dbReference type="ARBA" id="ARBA00007175"/>
    </source>
</evidence>
<feature type="compositionally biased region" description="Acidic residues" evidence="5">
    <location>
        <begin position="108"/>
        <end position="127"/>
    </location>
</feature>
<feature type="compositionally biased region" description="Basic and acidic residues" evidence="5">
    <location>
        <begin position="89"/>
        <end position="107"/>
    </location>
</feature>
<evidence type="ECO:0000313" key="6">
    <source>
        <dbReference type="EMBL" id="WFD20948.1"/>
    </source>
</evidence>
<organism evidence="6 7">
    <name type="scientific">Malassezia caprae</name>
    <dbReference type="NCBI Taxonomy" id="1381934"/>
    <lineage>
        <taxon>Eukaryota</taxon>
        <taxon>Fungi</taxon>
        <taxon>Dikarya</taxon>
        <taxon>Basidiomycota</taxon>
        <taxon>Ustilaginomycotina</taxon>
        <taxon>Malasseziomycetes</taxon>
        <taxon>Malasseziales</taxon>
        <taxon>Malasseziaceae</taxon>
        <taxon>Malassezia</taxon>
    </lineage>
</organism>
<dbReference type="InterPro" id="IPR019186">
    <property type="entry name" value="Nucleolar_protein_12"/>
</dbReference>
<dbReference type="AlphaFoldDB" id="A0AAF0IY12"/>
<evidence type="ECO:0000256" key="5">
    <source>
        <dbReference type="SAM" id="MobiDB-lite"/>
    </source>
</evidence>
<feature type="region of interest" description="Disordered" evidence="5">
    <location>
        <begin position="81"/>
        <end position="268"/>
    </location>
</feature>
<feature type="region of interest" description="Disordered" evidence="5">
    <location>
        <begin position="1"/>
        <end position="48"/>
    </location>
</feature>
<proteinExistence type="inferred from homology"/>
<evidence type="ECO:0000256" key="4">
    <source>
        <dbReference type="ARBA" id="ARBA00023242"/>
    </source>
</evidence>
<keyword evidence="3" id="KW-0175">Coiled coil</keyword>
<dbReference type="Pfam" id="PF09805">
    <property type="entry name" value="Nop25"/>
    <property type="match status" value="1"/>
</dbReference>
<feature type="compositionally biased region" description="Basic residues" evidence="5">
    <location>
        <begin position="257"/>
        <end position="268"/>
    </location>
</feature>
<evidence type="ECO:0000256" key="3">
    <source>
        <dbReference type="ARBA" id="ARBA00023054"/>
    </source>
</evidence>
<accession>A0AAF0IY12</accession>
<comment type="similarity">
    <text evidence="2">Belongs to the RRP17 family.</text>
</comment>
<dbReference type="GO" id="GO:0005730">
    <property type="term" value="C:nucleolus"/>
    <property type="evidence" value="ECO:0007669"/>
    <property type="project" value="UniProtKB-SubCell"/>
</dbReference>
<name>A0AAF0IY12_9BASI</name>
<keyword evidence="4" id="KW-0539">Nucleus</keyword>
<evidence type="ECO:0008006" key="8">
    <source>
        <dbReference type="Google" id="ProtNLM"/>
    </source>
</evidence>
<comment type="subcellular location">
    <subcellularLocation>
        <location evidence="1">Nucleus</location>
        <location evidence="1">Nucleolus</location>
    </subcellularLocation>
</comment>